<reference evidence="2 3" key="1">
    <citation type="submission" date="2018-10" db="EMBL/GenBank/DDBJ databases">
        <title>Genomic Encyclopedia of Type Strains, Phase IV (KMG-IV): sequencing the most valuable type-strain genomes for metagenomic binning, comparative biology and taxonomic classification.</title>
        <authorList>
            <person name="Goeker M."/>
        </authorList>
    </citation>
    <scope>NUCLEOTIDE SEQUENCE [LARGE SCALE GENOMIC DNA]</scope>
    <source>
        <strain evidence="2 3">DSM 15521</strain>
    </source>
</reference>
<proteinExistence type="predicted"/>
<dbReference type="InterPro" id="IPR010664">
    <property type="entry name" value="LipoPS_assembly_LptC-rel"/>
</dbReference>
<keyword evidence="3" id="KW-1185">Reference proteome</keyword>
<evidence type="ECO:0000313" key="2">
    <source>
        <dbReference type="EMBL" id="RKQ64020.1"/>
    </source>
</evidence>
<organism evidence="2 3">
    <name type="scientific">Thermovibrio guaymasensis</name>
    <dbReference type="NCBI Taxonomy" id="240167"/>
    <lineage>
        <taxon>Bacteria</taxon>
        <taxon>Pseudomonadati</taxon>
        <taxon>Aquificota</taxon>
        <taxon>Aquificia</taxon>
        <taxon>Desulfurobacteriales</taxon>
        <taxon>Desulfurobacteriaceae</taxon>
        <taxon>Thermovibrio</taxon>
    </lineage>
</organism>
<keyword evidence="1" id="KW-1133">Transmembrane helix</keyword>
<gene>
    <name evidence="2" type="ORF">C7457_0910</name>
</gene>
<keyword evidence="1" id="KW-0472">Membrane</keyword>
<evidence type="ECO:0000256" key="1">
    <source>
        <dbReference type="SAM" id="Phobius"/>
    </source>
</evidence>
<dbReference type="OrthoDB" id="15137at2"/>
<dbReference type="EMBL" id="RBIE01000001">
    <property type="protein sequence ID" value="RKQ64020.1"/>
    <property type="molecule type" value="Genomic_DNA"/>
</dbReference>
<feature type="transmembrane region" description="Helical" evidence="1">
    <location>
        <begin position="6"/>
        <end position="25"/>
    </location>
</feature>
<evidence type="ECO:0000313" key="3">
    <source>
        <dbReference type="Proteomes" id="UP000280881"/>
    </source>
</evidence>
<dbReference type="Proteomes" id="UP000280881">
    <property type="component" value="Unassembled WGS sequence"/>
</dbReference>
<accession>A0A420W9M3</accession>
<protein>
    <submittedName>
        <fullName evidence="2">Lipopolysaccharide-assembly LptC-related protein</fullName>
    </submittedName>
</protein>
<comment type="caution">
    <text evidence="2">The sequence shown here is derived from an EMBL/GenBank/DDBJ whole genome shotgun (WGS) entry which is preliminary data.</text>
</comment>
<keyword evidence="1" id="KW-0812">Transmembrane</keyword>
<dbReference type="AlphaFoldDB" id="A0A420W9M3"/>
<dbReference type="Pfam" id="PF06835">
    <property type="entry name" value="LptC"/>
    <property type="match status" value="1"/>
</dbReference>
<dbReference type="RefSeq" id="WP_121170421.1">
    <property type="nucleotide sequence ID" value="NZ_RBIE01000001.1"/>
</dbReference>
<name>A0A420W9M3_9BACT</name>
<sequence>MNRSFFYKVALVLVALSLVPLVIFLSRREGPPKKISVKVHQRQTVENFVLNSTGEEKWVLKSPLAVFKERNLIELQSPVLKVFRDPPIVIEAERALFDREKGELRVVKVKLKSGQLFGASQEGTYFVGREFFTTNSGCFIKIRSSTTTGKNCTLKFKEREVIISQDVRTLIDGE</sequence>